<name>A0A5J4TQE6_9EUKA</name>
<accession>A0A5J4TQE6</accession>
<comment type="caution">
    <text evidence="1">The sequence shown here is derived from an EMBL/GenBank/DDBJ whole genome shotgun (WGS) entry which is preliminary data.</text>
</comment>
<dbReference type="Proteomes" id="UP000324800">
    <property type="component" value="Unassembled WGS sequence"/>
</dbReference>
<feature type="non-terminal residue" evidence="1">
    <location>
        <position position="116"/>
    </location>
</feature>
<dbReference type="EMBL" id="SNRW01026870">
    <property type="protein sequence ID" value="KAA6360488.1"/>
    <property type="molecule type" value="Genomic_DNA"/>
</dbReference>
<reference evidence="1 2" key="1">
    <citation type="submission" date="2019-03" db="EMBL/GenBank/DDBJ databases">
        <title>Single cell metagenomics reveals metabolic interactions within the superorganism composed of flagellate Streblomastix strix and complex community of Bacteroidetes bacteria on its surface.</title>
        <authorList>
            <person name="Treitli S.C."/>
            <person name="Kolisko M."/>
            <person name="Husnik F."/>
            <person name="Keeling P."/>
            <person name="Hampl V."/>
        </authorList>
    </citation>
    <scope>NUCLEOTIDE SEQUENCE [LARGE SCALE GENOMIC DNA]</scope>
    <source>
        <strain evidence="1">ST1C</strain>
    </source>
</reference>
<dbReference type="AlphaFoldDB" id="A0A5J4TQE6"/>
<proteinExistence type="predicted"/>
<sequence>MFLKQIALKTDDVIVQIPIKIHSFPNIESTPKVLTLFQIDPVVFRRTWNDKHVSSEEHKVDKFFYSDFNYKDVTPVLNPKDLVNLLSSKYSDLPIYIFCKIKFETLINFILERAHK</sequence>
<evidence type="ECO:0000313" key="2">
    <source>
        <dbReference type="Proteomes" id="UP000324800"/>
    </source>
</evidence>
<gene>
    <name evidence="1" type="ORF">EZS28_043985</name>
</gene>
<evidence type="ECO:0000313" key="1">
    <source>
        <dbReference type="EMBL" id="KAA6360488.1"/>
    </source>
</evidence>
<protein>
    <submittedName>
        <fullName evidence="1">Uncharacterized protein</fullName>
    </submittedName>
</protein>
<organism evidence="1 2">
    <name type="scientific">Streblomastix strix</name>
    <dbReference type="NCBI Taxonomy" id="222440"/>
    <lineage>
        <taxon>Eukaryota</taxon>
        <taxon>Metamonada</taxon>
        <taxon>Preaxostyla</taxon>
        <taxon>Oxymonadida</taxon>
        <taxon>Streblomastigidae</taxon>
        <taxon>Streblomastix</taxon>
    </lineage>
</organism>